<gene>
    <name evidence="1" type="ORF">LX66_4470</name>
</gene>
<reference evidence="1 2" key="1">
    <citation type="journal article" date="2013" name="Stand. Genomic Sci.">
        <title>Genomic Encyclopedia of Type Strains, Phase I: The one thousand microbial genomes (KMG-I) project.</title>
        <authorList>
            <person name="Kyrpides N.C."/>
            <person name="Woyke T."/>
            <person name="Eisen J.A."/>
            <person name="Garrity G."/>
            <person name="Lilburn T.G."/>
            <person name="Beck B.J."/>
            <person name="Whitman W.B."/>
            <person name="Hugenholtz P."/>
            <person name="Klenk H.P."/>
        </authorList>
    </citation>
    <scope>NUCLEOTIDE SEQUENCE [LARGE SCALE GENOMIC DNA]</scope>
    <source>
        <strain evidence="1 2">DSM 13484</strain>
    </source>
</reference>
<dbReference type="OrthoDB" id="668105at2"/>
<organism evidence="1 2">
    <name type="scientific">Chitinophaga japonensis</name>
    <name type="common">Flexibacter japonensis</name>
    <dbReference type="NCBI Taxonomy" id="104662"/>
    <lineage>
        <taxon>Bacteria</taxon>
        <taxon>Pseudomonadati</taxon>
        <taxon>Bacteroidota</taxon>
        <taxon>Chitinophagia</taxon>
        <taxon>Chitinophagales</taxon>
        <taxon>Chitinophagaceae</taxon>
        <taxon>Chitinophaga</taxon>
    </lineage>
</organism>
<sequence length="235" mass="27203">MSPSYSYSELQKKFCEGFVFYPFKELEQYGSFIYKNYAPSDGTPRILDLHSRSFDPGSLHAQVLLLKLQQRDIPIAAELLYKLQSTGYGLEKRFNALKRCPVVNMQLLDTMETYHRILAVYQHHVQQHIAAELAAMPGTRDNKSYEDVSTDNIRQIQAIAEEFLRSTDIICSFLEGCLDKLPGFRKLQLLKNEEEALQDLLKTIGVFRELQLKTIQVLDEWKQQAIHVKDQQTLN</sequence>
<evidence type="ECO:0000313" key="2">
    <source>
        <dbReference type="Proteomes" id="UP000316778"/>
    </source>
</evidence>
<dbReference type="AlphaFoldDB" id="A0A562SSM6"/>
<comment type="caution">
    <text evidence="1">The sequence shown here is derived from an EMBL/GenBank/DDBJ whole genome shotgun (WGS) entry which is preliminary data.</text>
</comment>
<keyword evidence="2" id="KW-1185">Reference proteome</keyword>
<dbReference type="Proteomes" id="UP000316778">
    <property type="component" value="Unassembled WGS sequence"/>
</dbReference>
<name>A0A562SSM6_CHIJA</name>
<proteinExistence type="predicted"/>
<accession>A0A562SSM6</accession>
<evidence type="ECO:0000313" key="1">
    <source>
        <dbReference type="EMBL" id="TWI84108.1"/>
    </source>
</evidence>
<dbReference type="EMBL" id="VLLG01000005">
    <property type="protein sequence ID" value="TWI84108.1"/>
    <property type="molecule type" value="Genomic_DNA"/>
</dbReference>
<protein>
    <submittedName>
        <fullName evidence="1">Uncharacterized protein</fullName>
    </submittedName>
</protein>
<dbReference type="RefSeq" id="WP_145717642.1">
    <property type="nucleotide sequence ID" value="NZ_BAAAFY010000002.1"/>
</dbReference>